<feature type="domain" description="MBG" evidence="3">
    <location>
        <begin position="341"/>
        <end position="418"/>
    </location>
</feature>
<evidence type="ECO:0000256" key="1">
    <source>
        <dbReference type="SAM" id="SignalP"/>
    </source>
</evidence>
<name>A0ABQ6TQZ3_9BACT</name>
<feature type="chain" id="PRO_5046221122" description="Cohesin domain-containing protein" evidence="1">
    <location>
        <begin position="23"/>
        <end position="767"/>
    </location>
</feature>
<keyword evidence="1" id="KW-0732">Signal</keyword>
<protein>
    <recommendedName>
        <fullName evidence="6">Cohesin domain-containing protein</fullName>
    </recommendedName>
</protein>
<reference evidence="4 5" key="1">
    <citation type="journal article" date="2020" name="Microorganisms">
        <title>Description of Three Novel Members in the Family Geobacteraceae, Oryzomonas japonicum gen. nov., sp. nov., Oryzomonas sagensis sp. nov., and Oryzomonas ruber sp. nov.</title>
        <authorList>
            <person name="Xu Z."/>
            <person name="Masuda Y."/>
            <person name="Hayakawa C."/>
            <person name="Ushijima N."/>
            <person name="Kawano K."/>
            <person name="Shiratori Y."/>
            <person name="Senoo K."/>
            <person name="Itoh H."/>
        </authorList>
    </citation>
    <scope>NUCLEOTIDE SEQUENCE [LARGE SCALE GENOMIC DNA]</scope>
    <source>
        <strain evidence="4 5">Red100</strain>
    </source>
</reference>
<dbReference type="InterPro" id="IPR041286">
    <property type="entry name" value="MBG_2"/>
</dbReference>
<dbReference type="Gene3D" id="3.30.160.710">
    <property type="match status" value="1"/>
</dbReference>
<dbReference type="Gene3D" id="2.60.40.680">
    <property type="match status" value="1"/>
</dbReference>
<keyword evidence="5" id="KW-1185">Reference proteome</keyword>
<dbReference type="Pfam" id="PF00963">
    <property type="entry name" value="Cohesin"/>
    <property type="match status" value="1"/>
</dbReference>
<dbReference type="Pfam" id="PF09136">
    <property type="entry name" value="Glucodextran_B"/>
    <property type="match status" value="2"/>
</dbReference>
<dbReference type="InterPro" id="IPR002102">
    <property type="entry name" value="Cohesin_dom"/>
</dbReference>
<dbReference type="RefSeq" id="WP_151154919.1">
    <property type="nucleotide sequence ID" value="NZ_VZRA01000001.1"/>
</dbReference>
<dbReference type="Gene3D" id="2.60.40.1080">
    <property type="match status" value="1"/>
</dbReference>
<dbReference type="Proteomes" id="UP000798046">
    <property type="component" value="Unassembled WGS sequence"/>
</dbReference>
<dbReference type="Gene3D" id="2.60.40.10">
    <property type="entry name" value="Immunoglobulins"/>
    <property type="match status" value="3"/>
</dbReference>
<comment type="caution">
    <text evidence="4">The sequence shown here is derived from an EMBL/GenBank/DDBJ whole genome shotgun (WGS) entry which is preliminary data.</text>
</comment>
<dbReference type="InterPro" id="IPR008965">
    <property type="entry name" value="CBM2/CBM3_carb-bd_dom_sf"/>
</dbReference>
<evidence type="ECO:0000313" key="4">
    <source>
        <dbReference type="EMBL" id="KAB0671460.1"/>
    </source>
</evidence>
<feature type="signal peptide" evidence="1">
    <location>
        <begin position="1"/>
        <end position="22"/>
    </location>
</feature>
<evidence type="ECO:0000259" key="3">
    <source>
        <dbReference type="Pfam" id="PF18676"/>
    </source>
</evidence>
<evidence type="ECO:0008006" key="6">
    <source>
        <dbReference type="Google" id="ProtNLM"/>
    </source>
</evidence>
<feature type="domain" description="Cohesin" evidence="2">
    <location>
        <begin position="35"/>
        <end position="151"/>
    </location>
</feature>
<dbReference type="EMBL" id="VZRA01000001">
    <property type="protein sequence ID" value="KAB0671460.1"/>
    <property type="molecule type" value="Genomic_DNA"/>
</dbReference>
<gene>
    <name evidence="4" type="ORF">F6V30_02450</name>
</gene>
<dbReference type="SUPFAM" id="SSF49384">
    <property type="entry name" value="Carbohydrate-binding domain"/>
    <property type="match status" value="1"/>
</dbReference>
<evidence type="ECO:0000259" key="2">
    <source>
        <dbReference type="Pfam" id="PF00963"/>
    </source>
</evidence>
<evidence type="ECO:0000313" key="5">
    <source>
        <dbReference type="Proteomes" id="UP000798046"/>
    </source>
</evidence>
<proteinExistence type="predicted"/>
<accession>A0ABQ6TQZ3</accession>
<dbReference type="InterPro" id="IPR013783">
    <property type="entry name" value="Ig-like_fold"/>
</dbReference>
<dbReference type="Pfam" id="PF18676">
    <property type="entry name" value="MBG_2"/>
    <property type="match status" value="1"/>
</dbReference>
<organism evidence="4 5">
    <name type="scientific">Oryzomonas sagensis</name>
    <dbReference type="NCBI Taxonomy" id="2603857"/>
    <lineage>
        <taxon>Bacteria</taxon>
        <taxon>Pseudomonadati</taxon>
        <taxon>Thermodesulfobacteriota</taxon>
        <taxon>Desulfuromonadia</taxon>
        <taxon>Geobacterales</taxon>
        <taxon>Geobacteraceae</taxon>
        <taxon>Oryzomonas</taxon>
    </lineage>
</organism>
<sequence>MKFKSIVFFLFLQVIMAAPAFAVVPALDIGPPATTTYTAGGTVTVPITLSNSNNTLATVGMDIGYDPTQLTFVSATAGASAVAVGFGASVGADITSSTISKPTNNIIRFGVLPVSQTAIIPDGTVANLTFTVSASASGTLTLTNAPSATDAQGSDILPPNITGTNETLTKALLAQTITFPTIPAKTYGAADFSPGATASSGLAVSYASSNTSVATIVSGNIHIVGVGTSTITASQGGDATYSTATNVQQTLTVNKADQTITFGALAAKTYGAADFSPGATASSGLAVSYASSNAAVATIVAGNIHIVGVGTSTITASQAGTATVNAATSVSQTLTVGKAALTITADNKSRLINTANPTLTYTPSGFVNSETAAVLSGAPTLTTTAVQSSPVGTYPITIGAGTLAASNYTFTLVNGTLTVFNGPTLTVNTLPDGTSTKNLTLTISGTVTAATGGSAVSGLTITDNGGTPISVSFDGSGNFSTAITLSTGANVIVVTATDAGSNTSTNTRTITLDPTLADLTITQPTDGSYTSKTFVDIVGTVGAPQSTTVTITLNGVLNGTATLNGDNFTYTVNNLVSGANTILITATDTVTGVHTVQRNITSDTNAPTLQITSPAQDVTIRNSSITLSGTVTDAVTSAQISISANGQTYTPAVAADGSFSQLIPLPDFKTYPIIVTATDLALNAATVQRNVIRAYPTGALDGTSTPTVADAIKVLRFSLGLDTPTAAQLVNCDVGPLDGNKKPSPDGVIDIRDVLLVLERAVGTITW</sequence>